<feature type="repeat" description="ANK" evidence="1">
    <location>
        <begin position="79"/>
        <end position="111"/>
    </location>
</feature>
<dbReference type="InterPro" id="IPR002110">
    <property type="entry name" value="Ankyrin_rpt"/>
</dbReference>
<keyword evidence="2" id="KW-0472">Membrane</keyword>
<name>A0A059CAX3_EUCGR</name>
<feature type="domain" description="PGG" evidence="3">
    <location>
        <begin position="372"/>
        <end position="452"/>
    </location>
</feature>
<gene>
    <name evidence="4" type="ORF">EUGRSUZ_E04256</name>
</gene>
<dbReference type="SMART" id="SM00248">
    <property type="entry name" value="ANK"/>
    <property type="match status" value="6"/>
</dbReference>
<dbReference type="InParanoid" id="A0A059CAX3"/>
<reference evidence="4" key="1">
    <citation type="submission" date="2013-07" db="EMBL/GenBank/DDBJ databases">
        <title>The genome of Eucalyptus grandis.</title>
        <authorList>
            <person name="Schmutz J."/>
            <person name="Hayes R."/>
            <person name="Myburg A."/>
            <person name="Tuskan G."/>
            <person name="Grattapaglia D."/>
            <person name="Rokhsar D.S."/>
        </authorList>
    </citation>
    <scope>NUCLEOTIDE SEQUENCE</scope>
    <source>
        <tissue evidence="4">Leaf extractions</tissue>
    </source>
</reference>
<dbReference type="OMA" id="ANVRITK"/>
<dbReference type="PROSITE" id="PS50088">
    <property type="entry name" value="ANK_REPEAT"/>
    <property type="match status" value="2"/>
</dbReference>
<evidence type="ECO:0000256" key="1">
    <source>
        <dbReference type="PROSITE-ProRule" id="PRU00023"/>
    </source>
</evidence>
<dbReference type="Pfam" id="PF12796">
    <property type="entry name" value="Ank_2"/>
    <property type="match status" value="1"/>
</dbReference>
<dbReference type="EMBL" id="KK198757">
    <property type="protein sequence ID" value="KCW75497.1"/>
    <property type="molecule type" value="Genomic_DNA"/>
</dbReference>
<feature type="transmembrane region" description="Helical" evidence="2">
    <location>
        <begin position="385"/>
        <end position="408"/>
    </location>
</feature>
<feature type="repeat" description="ANK" evidence="1">
    <location>
        <begin position="10"/>
        <end position="46"/>
    </location>
</feature>
<dbReference type="InterPro" id="IPR026961">
    <property type="entry name" value="PGG_dom"/>
</dbReference>
<dbReference type="PANTHER" id="PTHR24177:SF292">
    <property type="entry name" value="ANKYRIN REPEAT FAMILY PROTEIN-RELATED"/>
    <property type="match status" value="1"/>
</dbReference>
<organism evidence="4">
    <name type="scientific">Eucalyptus grandis</name>
    <name type="common">Flooded gum</name>
    <dbReference type="NCBI Taxonomy" id="71139"/>
    <lineage>
        <taxon>Eukaryota</taxon>
        <taxon>Viridiplantae</taxon>
        <taxon>Streptophyta</taxon>
        <taxon>Embryophyta</taxon>
        <taxon>Tracheophyta</taxon>
        <taxon>Spermatophyta</taxon>
        <taxon>Magnoliopsida</taxon>
        <taxon>eudicotyledons</taxon>
        <taxon>Gunneridae</taxon>
        <taxon>Pentapetalae</taxon>
        <taxon>rosids</taxon>
        <taxon>malvids</taxon>
        <taxon>Myrtales</taxon>
        <taxon>Myrtaceae</taxon>
        <taxon>Myrtoideae</taxon>
        <taxon>Eucalypteae</taxon>
        <taxon>Eucalyptus</taxon>
    </lineage>
</organism>
<dbReference type="STRING" id="71139.A0A059CAX3"/>
<evidence type="ECO:0000259" key="3">
    <source>
        <dbReference type="Pfam" id="PF13962"/>
    </source>
</evidence>
<keyword evidence="2" id="KW-0812">Transmembrane</keyword>
<protein>
    <recommendedName>
        <fullName evidence="3">PGG domain-containing protein</fullName>
    </recommendedName>
</protein>
<keyword evidence="1" id="KW-0040">ANK repeat</keyword>
<sequence length="506" mass="56392">MAVRAEITGEKETALHIAAVAGHREFVEELVKMMTSEDLQLQTKDGNTALCFAAASGVREIAKAMVDKNYWLPMVRDSNGATPLYIAALLGKQDMAQYLLSATITNQLTDSERINIFFAAISSKLFDVALTLIDQHPELAVAQNGNGETALHVLARMPSAFSSGSQLLIRLRRFFSCTKETHDPNSVTMLAAKLLELMWKGVSASNDEAIGELLWKLSQVLFTAAEFGNSGFLTVLIRLHPELMWKVDDQKLSIFHVAVAHRHEKIFRLIYDIGARKDMIAAYKDENDNNILHLAGKLAPRIQLKIDSGAALQMRQEILWFKEVEKIVQPSYREMKNSDGKTPSFLFAEEHKELRQEAEKWMKHNASSCGNDDDTGKPIFLYNRLFMIFTVSTASAVFSSATSVLMFLSILTSRYAVEDFLYSLLSRLVLGVGSLFVSIAAMMVAFGATHFIFLGHDYARITIPIAAFASGTVTLFALLQFPLLSDMIRHICSRSLLSHPEGRPLF</sequence>
<dbReference type="AlphaFoldDB" id="A0A059CAX3"/>
<accession>A0A059CAX3</accession>
<dbReference type="SUPFAM" id="SSF48403">
    <property type="entry name" value="Ankyrin repeat"/>
    <property type="match status" value="1"/>
</dbReference>
<feature type="transmembrane region" description="Helical" evidence="2">
    <location>
        <begin position="465"/>
        <end position="484"/>
    </location>
</feature>
<dbReference type="PANTHER" id="PTHR24177">
    <property type="entry name" value="CASKIN"/>
    <property type="match status" value="1"/>
</dbReference>
<evidence type="ECO:0000256" key="2">
    <source>
        <dbReference type="SAM" id="Phobius"/>
    </source>
</evidence>
<dbReference type="InterPro" id="IPR036770">
    <property type="entry name" value="Ankyrin_rpt-contain_sf"/>
</dbReference>
<proteinExistence type="predicted"/>
<feature type="transmembrane region" description="Helical" evidence="2">
    <location>
        <begin position="428"/>
        <end position="453"/>
    </location>
</feature>
<dbReference type="Pfam" id="PF13962">
    <property type="entry name" value="PGG"/>
    <property type="match status" value="1"/>
</dbReference>
<dbReference type="GO" id="GO:0016020">
    <property type="term" value="C:membrane"/>
    <property type="evidence" value="ECO:0000318"/>
    <property type="project" value="GO_Central"/>
</dbReference>
<dbReference type="PROSITE" id="PS50297">
    <property type="entry name" value="ANK_REP_REGION"/>
    <property type="match status" value="1"/>
</dbReference>
<dbReference type="Gene3D" id="1.25.40.20">
    <property type="entry name" value="Ankyrin repeat-containing domain"/>
    <property type="match status" value="2"/>
</dbReference>
<evidence type="ECO:0000313" key="4">
    <source>
        <dbReference type="EMBL" id="KCW75497.1"/>
    </source>
</evidence>
<dbReference type="Gramene" id="KCW75497">
    <property type="protein sequence ID" value="KCW75497"/>
    <property type="gene ID" value="EUGRSUZ_E04256"/>
</dbReference>
<keyword evidence="2" id="KW-1133">Transmembrane helix</keyword>